<reference evidence="5" key="1">
    <citation type="journal article" date="2019" name="Int. J. Syst. Evol. Microbiol.">
        <title>The Global Catalogue of Microorganisms (GCM) 10K type strain sequencing project: providing services to taxonomists for standard genome sequencing and annotation.</title>
        <authorList>
            <consortium name="The Broad Institute Genomics Platform"/>
            <consortium name="The Broad Institute Genome Sequencing Center for Infectious Disease"/>
            <person name="Wu L."/>
            <person name="Ma J."/>
        </authorList>
    </citation>
    <scope>NUCLEOTIDE SEQUENCE [LARGE SCALE GENOMIC DNA]</scope>
    <source>
        <strain evidence="5">CCM 8749</strain>
    </source>
</reference>
<feature type="domain" description="Methyltransferase" evidence="3">
    <location>
        <begin position="39"/>
        <end position="139"/>
    </location>
</feature>
<keyword evidence="1 4" id="KW-0489">Methyltransferase</keyword>
<organism evidence="4 5">
    <name type="scientific">Marinicrinis lubricantis</name>
    <dbReference type="NCBI Taxonomy" id="2086470"/>
    <lineage>
        <taxon>Bacteria</taxon>
        <taxon>Bacillati</taxon>
        <taxon>Bacillota</taxon>
        <taxon>Bacilli</taxon>
        <taxon>Bacillales</taxon>
        <taxon>Paenibacillaceae</taxon>
    </lineage>
</organism>
<protein>
    <submittedName>
        <fullName evidence="4">Class I SAM-dependent DNA methyltransferase</fullName>
    </submittedName>
</protein>
<keyword evidence="5" id="KW-1185">Reference proteome</keyword>
<proteinExistence type="predicted"/>
<dbReference type="RefSeq" id="WP_379896417.1">
    <property type="nucleotide sequence ID" value="NZ_CBCSCT010000007.1"/>
</dbReference>
<dbReference type="GO" id="GO:0032259">
    <property type="term" value="P:methylation"/>
    <property type="evidence" value="ECO:0007669"/>
    <property type="project" value="UniProtKB-KW"/>
</dbReference>
<dbReference type="Proteomes" id="UP001596250">
    <property type="component" value="Unassembled WGS sequence"/>
</dbReference>
<evidence type="ECO:0000259" key="3">
    <source>
        <dbReference type="Pfam" id="PF13649"/>
    </source>
</evidence>
<evidence type="ECO:0000313" key="4">
    <source>
        <dbReference type="EMBL" id="MFC5988897.1"/>
    </source>
</evidence>
<gene>
    <name evidence="4" type="ORF">ACFPXP_21040</name>
</gene>
<dbReference type="Pfam" id="PF13649">
    <property type="entry name" value="Methyltransf_25"/>
    <property type="match status" value="1"/>
</dbReference>
<dbReference type="Gene3D" id="3.40.50.150">
    <property type="entry name" value="Vaccinia Virus protein VP39"/>
    <property type="match status" value="1"/>
</dbReference>
<sequence length="251" mass="29160">MAYEQFAYVYDRLMEDMPYRKWLEYAQGVWNRLGHIQTVADLGCGTGNVAIPLGEAGYRVFGVDYSEDMLAVANEKWMSAASSSSKLHLQWLCQDMRELSLPEPVDSVISFCDSMNYLLEEDDLLQVFRRVHDSLRIGGCFLFDMHAPRQLQLYGECQPFVYNEDDVAYIWLCEYDEELHQVDHDLTFFIQREGSTCFERVEEFHTQRAYPYPVIISLLQQAGFHDIGCSSDFTTRPPHEATSRYFFAALK</sequence>
<dbReference type="CDD" id="cd02440">
    <property type="entry name" value="AdoMet_MTases"/>
    <property type="match status" value="1"/>
</dbReference>
<evidence type="ECO:0000256" key="2">
    <source>
        <dbReference type="ARBA" id="ARBA00022679"/>
    </source>
</evidence>
<keyword evidence="2" id="KW-0808">Transferase</keyword>
<dbReference type="InterPro" id="IPR029063">
    <property type="entry name" value="SAM-dependent_MTases_sf"/>
</dbReference>
<dbReference type="SUPFAM" id="SSF53335">
    <property type="entry name" value="S-adenosyl-L-methionine-dependent methyltransferases"/>
    <property type="match status" value="1"/>
</dbReference>
<comment type="caution">
    <text evidence="4">The sequence shown here is derived from an EMBL/GenBank/DDBJ whole genome shotgun (WGS) entry which is preliminary data.</text>
</comment>
<name>A0ABW1IUV3_9BACL</name>
<dbReference type="GO" id="GO:0008168">
    <property type="term" value="F:methyltransferase activity"/>
    <property type="evidence" value="ECO:0007669"/>
    <property type="project" value="UniProtKB-KW"/>
</dbReference>
<accession>A0ABW1IUV3</accession>
<evidence type="ECO:0000313" key="5">
    <source>
        <dbReference type="Proteomes" id="UP001596250"/>
    </source>
</evidence>
<dbReference type="PANTHER" id="PTHR43861">
    <property type="entry name" value="TRANS-ACONITATE 2-METHYLTRANSFERASE-RELATED"/>
    <property type="match status" value="1"/>
</dbReference>
<dbReference type="Gene3D" id="2.20.25.110">
    <property type="entry name" value="S-adenosyl-L-methionine-dependent methyltransferases"/>
    <property type="match status" value="1"/>
</dbReference>
<dbReference type="EMBL" id="JBHSQV010000185">
    <property type="protein sequence ID" value="MFC5988897.1"/>
    <property type="molecule type" value="Genomic_DNA"/>
</dbReference>
<dbReference type="PANTHER" id="PTHR43861:SF1">
    <property type="entry name" value="TRANS-ACONITATE 2-METHYLTRANSFERASE"/>
    <property type="match status" value="1"/>
</dbReference>
<evidence type="ECO:0000256" key="1">
    <source>
        <dbReference type="ARBA" id="ARBA00022603"/>
    </source>
</evidence>
<dbReference type="InterPro" id="IPR041698">
    <property type="entry name" value="Methyltransf_25"/>
</dbReference>